<dbReference type="SUPFAM" id="SSF103473">
    <property type="entry name" value="MFS general substrate transporter"/>
    <property type="match status" value="1"/>
</dbReference>
<dbReference type="FunFam" id="1.20.1250.20:FF:000055">
    <property type="entry name" value="Facilitated trehalose transporter Tret1-2 homolog"/>
    <property type="match status" value="1"/>
</dbReference>
<dbReference type="PROSITE" id="PS50850">
    <property type="entry name" value="MFS"/>
    <property type="match status" value="1"/>
</dbReference>
<dbReference type="GO" id="GO:0051119">
    <property type="term" value="F:sugar transmembrane transporter activity"/>
    <property type="evidence" value="ECO:0007669"/>
    <property type="project" value="InterPro"/>
</dbReference>
<feature type="transmembrane region" description="Helical" evidence="9">
    <location>
        <begin position="175"/>
        <end position="196"/>
    </location>
</feature>
<keyword evidence="8" id="KW-0813">Transport</keyword>
<sequence>MEGTGMITGAPVHREGKKLWQYLASISASIMAVGVGTALAWTSPVLPQLYEPDSWLVITKEQGSWVSSLLALGAMLGAILSGPMADKLGRKKSLLLLTAPFLLSWVIIIFASVLWLINVARFIVGVGVGAACVLVPTYISEIAETSTRGTLGAMFQLFLTVGILLAFVLGAVLSYTAFAIICALIEIAFFASFVWMPESPVWLVNEKRKPEATLAMTVFRGDSYDPSEELAEMQREAEQAASRKSSIFDLIRTRAAKKALLASLGSMFFQQLSGINAVIFYTVTIFQASGSSMSPELASIVVAIVQTVMSGVAAIIVDRAGRKPLLIFSSSAMAVSLVALGLYFNIKANGNDVSNLGWLPLTSLTLFMISFSIGMGPIPWMLMGELFPAETKAVASGIAVMLNWFLVFLVTKTFPMMNDELGADATFWIFAGIMVVGTAFTYFVIPETKGKSSQEIQEELQGNGRFKTTNA</sequence>
<feature type="transmembrane region" description="Helical" evidence="9">
    <location>
        <begin position="122"/>
        <end position="139"/>
    </location>
</feature>
<evidence type="ECO:0000313" key="12">
    <source>
        <dbReference type="Proteomes" id="UP001497644"/>
    </source>
</evidence>
<feature type="transmembrane region" description="Helical" evidence="9">
    <location>
        <begin position="324"/>
        <end position="346"/>
    </location>
</feature>
<dbReference type="InterPro" id="IPR020846">
    <property type="entry name" value="MFS_dom"/>
</dbReference>
<keyword evidence="12" id="KW-1185">Reference proteome</keyword>
<feature type="domain" description="Major facilitator superfamily (MFS) profile" evidence="10">
    <location>
        <begin position="22"/>
        <end position="449"/>
    </location>
</feature>
<proteinExistence type="inferred from homology"/>
<dbReference type="PANTHER" id="PTHR48021:SF86">
    <property type="entry name" value="FACILITATED TREHALOSE TRANSPORTER TRET1-1-LIKE PROTEIN"/>
    <property type="match status" value="1"/>
</dbReference>
<keyword evidence="2" id="KW-1003">Cell membrane</keyword>
<protein>
    <recommendedName>
        <fullName evidence="10">Major facilitator superfamily (MFS) profile domain-containing protein</fullName>
    </recommendedName>
</protein>
<dbReference type="Pfam" id="PF00083">
    <property type="entry name" value="Sugar_tr"/>
    <property type="match status" value="1"/>
</dbReference>
<feature type="transmembrane region" description="Helical" evidence="9">
    <location>
        <begin position="426"/>
        <end position="445"/>
    </location>
</feature>
<comment type="subcellular location">
    <subcellularLocation>
        <location evidence="1">Cell membrane</location>
        <topology evidence="1">Multi-pass membrane protein</topology>
    </subcellularLocation>
</comment>
<dbReference type="PANTHER" id="PTHR48021">
    <property type="match status" value="1"/>
</dbReference>
<feature type="transmembrane region" description="Helical" evidence="9">
    <location>
        <begin position="394"/>
        <end position="414"/>
    </location>
</feature>
<evidence type="ECO:0000256" key="2">
    <source>
        <dbReference type="ARBA" id="ARBA00022475"/>
    </source>
</evidence>
<dbReference type="Gene3D" id="1.20.1250.20">
    <property type="entry name" value="MFS general substrate transporter like domains"/>
    <property type="match status" value="1"/>
</dbReference>
<keyword evidence="5 9" id="KW-0472">Membrane</keyword>
<name>A0AAV2N1J2_9HYME</name>
<evidence type="ECO:0000256" key="5">
    <source>
        <dbReference type="ARBA" id="ARBA00023136"/>
    </source>
</evidence>
<evidence type="ECO:0000256" key="1">
    <source>
        <dbReference type="ARBA" id="ARBA00004651"/>
    </source>
</evidence>
<keyword evidence="6" id="KW-0325">Glycoprotein</keyword>
<gene>
    <name evidence="11" type="ORF">LPLAT_LOCUS329</name>
</gene>
<dbReference type="InterPro" id="IPR003663">
    <property type="entry name" value="Sugar/inositol_transpt"/>
</dbReference>
<dbReference type="EMBL" id="OZ034824">
    <property type="protein sequence ID" value="CAL1673430.1"/>
    <property type="molecule type" value="Genomic_DNA"/>
</dbReference>
<evidence type="ECO:0000313" key="11">
    <source>
        <dbReference type="EMBL" id="CAL1673430.1"/>
    </source>
</evidence>
<evidence type="ECO:0000256" key="9">
    <source>
        <dbReference type="SAM" id="Phobius"/>
    </source>
</evidence>
<dbReference type="InterPro" id="IPR044775">
    <property type="entry name" value="MFS_ERD6/Tret1-like"/>
</dbReference>
<feature type="transmembrane region" description="Helical" evidence="9">
    <location>
        <begin position="151"/>
        <end position="169"/>
    </location>
</feature>
<feature type="transmembrane region" description="Helical" evidence="9">
    <location>
        <begin position="62"/>
        <end position="82"/>
    </location>
</feature>
<dbReference type="CDD" id="cd17358">
    <property type="entry name" value="MFS_GLUT6_8_Class3_like"/>
    <property type="match status" value="1"/>
</dbReference>
<evidence type="ECO:0000256" key="4">
    <source>
        <dbReference type="ARBA" id="ARBA00022989"/>
    </source>
</evidence>
<organism evidence="11 12">
    <name type="scientific">Lasius platythorax</name>
    <dbReference type="NCBI Taxonomy" id="488582"/>
    <lineage>
        <taxon>Eukaryota</taxon>
        <taxon>Metazoa</taxon>
        <taxon>Ecdysozoa</taxon>
        <taxon>Arthropoda</taxon>
        <taxon>Hexapoda</taxon>
        <taxon>Insecta</taxon>
        <taxon>Pterygota</taxon>
        <taxon>Neoptera</taxon>
        <taxon>Endopterygota</taxon>
        <taxon>Hymenoptera</taxon>
        <taxon>Apocrita</taxon>
        <taxon>Aculeata</taxon>
        <taxon>Formicoidea</taxon>
        <taxon>Formicidae</taxon>
        <taxon>Formicinae</taxon>
        <taxon>Lasius</taxon>
        <taxon>Lasius</taxon>
    </lineage>
</organism>
<comment type="similarity">
    <text evidence="7">Belongs to the major facilitator superfamily. Sugar transporter (TC 2.A.1.1) family. Trehalose transporter subfamily.</text>
</comment>
<evidence type="ECO:0000256" key="8">
    <source>
        <dbReference type="RuleBase" id="RU003346"/>
    </source>
</evidence>
<dbReference type="PROSITE" id="PS00217">
    <property type="entry name" value="SUGAR_TRANSPORT_2"/>
    <property type="match status" value="1"/>
</dbReference>
<dbReference type="InterPro" id="IPR005828">
    <property type="entry name" value="MFS_sugar_transport-like"/>
</dbReference>
<evidence type="ECO:0000256" key="6">
    <source>
        <dbReference type="ARBA" id="ARBA00023180"/>
    </source>
</evidence>
<accession>A0AAV2N1J2</accession>
<evidence type="ECO:0000256" key="7">
    <source>
        <dbReference type="ARBA" id="ARBA00024348"/>
    </source>
</evidence>
<feature type="transmembrane region" description="Helical" evidence="9">
    <location>
        <begin position="260"/>
        <end position="285"/>
    </location>
</feature>
<dbReference type="InterPro" id="IPR050549">
    <property type="entry name" value="MFS_Trehalose_Transporter"/>
</dbReference>
<reference evidence="11 12" key="1">
    <citation type="submission" date="2024-04" db="EMBL/GenBank/DDBJ databases">
        <authorList>
            <consortium name="Molecular Ecology Group"/>
        </authorList>
    </citation>
    <scope>NUCLEOTIDE SEQUENCE [LARGE SCALE GENOMIC DNA]</scope>
</reference>
<dbReference type="GO" id="GO:0005886">
    <property type="term" value="C:plasma membrane"/>
    <property type="evidence" value="ECO:0007669"/>
    <property type="project" value="UniProtKB-SubCell"/>
</dbReference>
<dbReference type="PRINTS" id="PR00171">
    <property type="entry name" value="SUGRTRNSPORT"/>
</dbReference>
<feature type="transmembrane region" description="Helical" evidence="9">
    <location>
        <begin position="20"/>
        <end position="42"/>
    </location>
</feature>
<dbReference type="InterPro" id="IPR036259">
    <property type="entry name" value="MFS_trans_sf"/>
</dbReference>
<feature type="transmembrane region" description="Helical" evidence="9">
    <location>
        <begin position="297"/>
        <end position="317"/>
    </location>
</feature>
<feature type="transmembrane region" description="Helical" evidence="9">
    <location>
        <begin position="94"/>
        <end position="116"/>
    </location>
</feature>
<dbReference type="PROSITE" id="PS00216">
    <property type="entry name" value="SUGAR_TRANSPORT_1"/>
    <property type="match status" value="2"/>
</dbReference>
<dbReference type="InterPro" id="IPR005829">
    <property type="entry name" value="Sugar_transporter_CS"/>
</dbReference>
<dbReference type="Proteomes" id="UP001497644">
    <property type="component" value="Chromosome 1"/>
</dbReference>
<dbReference type="AlphaFoldDB" id="A0AAV2N1J2"/>
<evidence type="ECO:0000259" key="10">
    <source>
        <dbReference type="PROSITE" id="PS50850"/>
    </source>
</evidence>
<dbReference type="NCBIfam" id="TIGR00879">
    <property type="entry name" value="SP"/>
    <property type="match status" value="1"/>
</dbReference>
<feature type="transmembrane region" description="Helical" evidence="9">
    <location>
        <begin position="358"/>
        <end position="382"/>
    </location>
</feature>
<evidence type="ECO:0000256" key="3">
    <source>
        <dbReference type="ARBA" id="ARBA00022692"/>
    </source>
</evidence>
<keyword evidence="4 9" id="KW-1133">Transmembrane helix</keyword>
<keyword evidence="3 9" id="KW-0812">Transmembrane</keyword>